<name>A0A8H8TYU7_9HELO</name>
<evidence type="ECO:0000256" key="2">
    <source>
        <dbReference type="ARBA" id="ARBA00022448"/>
    </source>
</evidence>
<evidence type="ECO:0000256" key="3">
    <source>
        <dbReference type="ARBA" id="ARBA00022692"/>
    </source>
</evidence>
<organism evidence="7 8">
    <name type="scientific">Lachnellula hyalina</name>
    <dbReference type="NCBI Taxonomy" id="1316788"/>
    <lineage>
        <taxon>Eukaryota</taxon>
        <taxon>Fungi</taxon>
        <taxon>Dikarya</taxon>
        <taxon>Ascomycota</taxon>
        <taxon>Pezizomycotina</taxon>
        <taxon>Leotiomycetes</taxon>
        <taxon>Helotiales</taxon>
        <taxon>Lachnaceae</taxon>
        <taxon>Lachnellula</taxon>
    </lineage>
</organism>
<dbReference type="InterPro" id="IPR004840">
    <property type="entry name" value="Amino_acid_permease_CS"/>
</dbReference>
<keyword evidence="4 6" id="KW-1133">Transmembrane helix</keyword>
<protein>
    <submittedName>
        <fullName evidence="7">Choline transport protein</fullName>
    </submittedName>
</protein>
<evidence type="ECO:0000313" key="8">
    <source>
        <dbReference type="Proteomes" id="UP000431533"/>
    </source>
</evidence>
<feature type="transmembrane region" description="Helical" evidence="6">
    <location>
        <begin position="134"/>
        <end position="159"/>
    </location>
</feature>
<keyword evidence="8" id="KW-1185">Reference proteome</keyword>
<keyword evidence="2" id="KW-0813">Transport</keyword>
<proteinExistence type="predicted"/>
<dbReference type="PANTHER" id="PTHR45649:SF27">
    <property type="entry name" value="CHOLINE TRANSPORTER (EUROFUNG)"/>
    <property type="match status" value="1"/>
</dbReference>
<dbReference type="EMBL" id="QGMH01000086">
    <property type="protein sequence ID" value="TVY25750.1"/>
    <property type="molecule type" value="Genomic_DNA"/>
</dbReference>
<comment type="subcellular location">
    <subcellularLocation>
        <location evidence="1">Membrane</location>
        <topology evidence="1">Multi-pass membrane protein</topology>
    </subcellularLocation>
</comment>
<evidence type="ECO:0000256" key="1">
    <source>
        <dbReference type="ARBA" id="ARBA00004141"/>
    </source>
</evidence>
<feature type="transmembrane region" description="Helical" evidence="6">
    <location>
        <begin position="474"/>
        <end position="494"/>
    </location>
</feature>
<dbReference type="PANTHER" id="PTHR45649">
    <property type="entry name" value="AMINO-ACID PERMEASE BAT1"/>
    <property type="match status" value="1"/>
</dbReference>
<feature type="transmembrane region" description="Helical" evidence="6">
    <location>
        <begin position="327"/>
        <end position="348"/>
    </location>
</feature>
<comment type="caution">
    <text evidence="7">The sequence shown here is derived from an EMBL/GenBank/DDBJ whole genome shotgun (WGS) entry which is preliminary data.</text>
</comment>
<dbReference type="Proteomes" id="UP000431533">
    <property type="component" value="Unassembled WGS sequence"/>
</dbReference>
<dbReference type="GO" id="GO:0022857">
    <property type="term" value="F:transmembrane transporter activity"/>
    <property type="evidence" value="ECO:0007669"/>
    <property type="project" value="InterPro"/>
</dbReference>
<evidence type="ECO:0000256" key="5">
    <source>
        <dbReference type="ARBA" id="ARBA00023136"/>
    </source>
</evidence>
<evidence type="ECO:0000313" key="7">
    <source>
        <dbReference type="EMBL" id="TVY25750.1"/>
    </source>
</evidence>
<reference evidence="7 8" key="1">
    <citation type="submission" date="2018-05" db="EMBL/GenBank/DDBJ databases">
        <title>Genome sequencing and assembly of the regulated plant pathogen Lachnellula willkommii and related sister species for the development of diagnostic species identification markers.</title>
        <authorList>
            <person name="Giroux E."/>
            <person name="Bilodeau G."/>
        </authorList>
    </citation>
    <scope>NUCLEOTIDE SEQUENCE [LARGE SCALE GENOMIC DNA]</scope>
    <source>
        <strain evidence="7 8">CBS 185.66</strain>
    </source>
</reference>
<dbReference type="Pfam" id="PF13520">
    <property type="entry name" value="AA_permease_2"/>
    <property type="match status" value="1"/>
</dbReference>
<dbReference type="AlphaFoldDB" id="A0A8H8TYU7"/>
<dbReference type="OrthoDB" id="3900342at2759"/>
<dbReference type="PROSITE" id="PS00218">
    <property type="entry name" value="AMINO_ACID_PERMEASE_1"/>
    <property type="match status" value="1"/>
</dbReference>
<dbReference type="Gene3D" id="1.20.1740.10">
    <property type="entry name" value="Amino acid/polyamine transporter I"/>
    <property type="match status" value="1"/>
</dbReference>
<dbReference type="GeneID" id="41985509"/>
<feature type="transmembrane region" description="Helical" evidence="6">
    <location>
        <begin position="198"/>
        <end position="217"/>
    </location>
</feature>
<dbReference type="GO" id="GO:0006865">
    <property type="term" value="P:amino acid transport"/>
    <property type="evidence" value="ECO:0007669"/>
    <property type="project" value="InterPro"/>
</dbReference>
<dbReference type="InterPro" id="IPR002293">
    <property type="entry name" value="AA/rel_permease1"/>
</dbReference>
<dbReference type="RefSeq" id="XP_031004538.1">
    <property type="nucleotide sequence ID" value="XM_031150259.1"/>
</dbReference>
<keyword evidence="5 6" id="KW-0472">Membrane</keyword>
<gene>
    <name evidence="7" type="primary">HNM1_4</name>
    <name evidence="7" type="ORF">LHYA1_G005311</name>
</gene>
<feature type="transmembrane region" description="Helical" evidence="6">
    <location>
        <begin position="402"/>
        <end position="421"/>
    </location>
</feature>
<keyword evidence="3 6" id="KW-0812">Transmembrane</keyword>
<dbReference type="GO" id="GO:0016020">
    <property type="term" value="C:membrane"/>
    <property type="evidence" value="ECO:0007669"/>
    <property type="project" value="UniProtKB-SubCell"/>
</dbReference>
<accession>A0A8H8TYU7</accession>
<evidence type="ECO:0000256" key="6">
    <source>
        <dbReference type="SAM" id="Phobius"/>
    </source>
</evidence>
<dbReference type="PIRSF" id="PIRSF006060">
    <property type="entry name" value="AA_transporter"/>
    <property type="match status" value="1"/>
</dbReference>
<sequence>MSTMEKRDEEHIVSPSASEVLSGADIHKEVNVSGHVPVLEKKFNLLSACATGVTTGNTWTALGGAIVVAFYNGGPPGIIYEFIAASVFYWFIAASIAELASAIPASGGVYHWATVTGGPKYGRICGWFAGWLNFFAWTFGISANCNIIAGMIVYSWGMFHPDYEVERSHVFAAYVIICWGTCFVVMFANRILPWINRIGSFLILGGVFVTIVVCAVMPSKNGKGYATNSFVWGEWQNLEGYSSDGFVFLAGMLNGAFAVGTPDCVTHIAEEIPQAGKNLPKVILCQVAIGFFTAIFYMIAIRHLRPRLHLPIRRHLSTSNRIRRRSLGLLIVILLPIVAATVGCYIVAGRTLYSLARDDAAPFINHLGAISPRFKSPLYATFACGIISTCMGAIYVGSTEAFNSFVGSFVLLTTTSFLLAIGPHLLSGRKSIKPGPFWMGRYGFVVNAISCIYIVVFNVIYCFPYALPVKADEMNYTSVITVGLAVLVAIWWFVHGRSKYVGPQVVLE</sequence>
<feature type="transmembrane region" description="Helical" evidence="6">
    <location>
        <begin position="282"/>
        <end position="301"/>
    </location>
</feature>
<feature type="transmembrane region" description="Helical" evidence="6">
    <location>
        <begin position="378"/>
        <end position="396"/>
    </location>
</feature>
<feature type="transmembrane region" description="Helical" evidence="6">
    <location>
        <begin position="442"/>
        <end position="468"/>
    </location>
</feature>
<evidence type="ECO:0000256" key="4">
    <source>
        <dbReference type="ARBA" id="ARBA00022989"/>
    </source>
</evidence>
<feature type="transmembrane region" description="Helical" evidence="6">
    <location>
        <begin position="171"/>
        <end position="192"/>
    </location>
</feature>